<feature type="region of interest" description="Disordered" evidence="1">
    <location>
        <begin position="585"/>
        <end position="690"/>
    </location>
</feature>
<feature type="compositionally biased region" description="Basic and acidic residues" evidence="1">
    <location>
        <begin position="200"/>
        <end position="218"/>
    </location>
</feature>
<feature type="compositionally biased region" description="Polar residues" evidence="1">
    <location>
        <begin position="219"/>
        <end position="232"/>
    </location>
</feature>
<dbReference type="RefSeq" id="XP_018543253.1">
    <property type="nucleotide sequence ID" value="XM_018687737.2"/>
</dbReference>
<feature type="compositionally biased region" description="Basic and acidic residues" evidence="1">
    <location>
        <begin position="604"/>
        <end position="615"/>
    </location>
</feature>
<dbReference type="Proteomes" id="UP000694890">
    <property type="component" value="Linkage group LG14"/>
</dbReference>
<feature type="compositionally biased region" description="Polar residues" evidence="1">
    <location>
        <begin position="553"/>
        <end position="563"/>
    </location>
</feature>
<evidence type="ECO:0000313" key="4">
    <source>
        <dbReference type="RefSeq" id="XP_018543253.1"/>
    </source>
</evidence>
<feature type="region of interest" description="Disordered" evidence="1">
    <location>
        <begin position="510"/>
        <end position="570"/>
    </location>
</feature>
<feature type="compositionally biased region" description="Polar residues" evidence="1">
    <location>
        <begin position="53"/>
        <end position="62"/>
    </location>
</feature>
<dbReference type="AlphaFoldDB" id="A0AAJ7Q0C1"/>
<dbReference type="KEGG" id="lcf:108890747"/>
<feature type="compositionally biased region" description="Polar residues" evidence="1">
    <location>
        <begin position="510"/>
        <end position="521"/>
    </location>
</feature>
<reference evidence="4" key="1">
    <citation type="submission" date="2025-08" db="UniProtKB">
        <authorList>
            <consortium name="RefSeq"/>
        </authorList>
    </citation>
    <scope>IDENTIFICATION</scope>
    <source>
        <tissue evidence="4">Brain</tissue>
    </source>
</reference>
<feature type="compositionally biased region" description="Polar residues" evidence="1">
    <location>
        <begin position="22"/>
        <end position="36"/>
    </location>
</feature>
<feature type="compositionally biased region" description="Low complexity" evidence="1">
    <location>
        <begin position="37"/>
        <end position="49"/>
    </location>
</feature>
<feature type="compositionally biased region" description="Basic and acidic residues" evidence="1">
    <location>
        <begin position="662"/>
        <end position="677"/>
    </location>
</feature>
<feature type="compositionally biased region" description="Basic and acidic residues" evidence="1">
    <location>
        <begin position="268"/>
        <end position="284"/>
    </location>
</feature>
<dbReference type="Pfam" id="PF12881">
    <property type="entry name" value="NUT"/>
    <property type="match status" value="1"/>
</dbReference>
<feature type="region of interest" description="Disordered" evidence="1">
    <location>
        <begin position="1"/>
        <end position="62"/>
    </location>
</feature>
<gene>
    <name evidence="4" type="primary">LOC108890747</name>
</gene>
<sequence length="690" mass="75373">MDEATPLKPPTVAEMLHRRANAGQNTDTPSSTQRESNPNQQQPQHHLPPVMANPTQPQTQAHQNPLNINLLPGVHPPPLSFQTLSTAAGFQPEFRPLRLPGFMLTPCSNQGTCWMNMSSVPSTPSSVFLQCTCAMVPHGPFLPPPPCFPLPDVHHSCYLRPQAAPVHQPCAPGPLTRGAGELVSEQLNASPKPAASEEEERNKEAESEEKQHNDKDKLQANNTDNETTQFTVSPGCLPFLDEQSLAKHTLEEYMTIMDSICPNTNENMEVKENEENKDGERENQEAENTSFLEYLDKLSSDEDFVRNVESNLDMDFLNLLLSDDPEPPDLLTWLQADLGLEQEPPNQFSVDSTVNPVTDTFQVGWTLNRDDLDPLLPSESLNFFAPEEQGQKLGSTMRTKNLDSPISPDPGPLDFIPLKELQQEAFEVTLQEQLHQLSADSNSDPVTDETPEVTVPVEERAQTPVLDLPMSLLEATDQDALAALLFADDISPYVSEDASVSLSNFAMTQSTESPQRIQSGTLPVDPPASESNTTSSVAGPRAIARNDPAPSFRTASLTDSPPESASPPPLRVLARKTLGSAQIREIEQQCSPTNINPKSTSLKDTPHPTKDDRNDAILVPDSHSDSCDGNSSGLVPEKQMSEAPKGLQVSQELVSPSIVSEIRTREGRDIKKTEVTKKKTATKAGGRGGD</sequence>
<accession>A0AAJ7Q0C1</accession>
<dbReference type="InterPro" id="IPR024309">
    <property type="entry name" value="NUT_N"/>
</dbReference>
<proteinExistence type="predicted"/>
<protein>
    <submittedName>
        <fullName evidence="4">Uncharacterized protein LOC108890747</fullName>
    </submittedName>
</protein>
<evidence type="ECO:0000259" key="2">
    <source>
        <dbReference type="Pfam" id="PF12881"/>
    </source>
</evidence>
<name>A0AAJ7Q0C1_LATCA</name>
<dbReference type="GeneID" id="108890747"/>
<feature type="region of interest" description="Disordered" evidence="1">
    <location>
        <begin position="264"/>
        <end position="286"/>
    </location>
</feature>
<organism evidence="3 4">
    <name type="scientific">Lates calcarifer</name>
    <name type="common">Barramundi</name>
    <name type="synonym">Holocentrus calcarifer</name>
    <dbReference type="NCBI Taxonomy" id="8187"/>
    <lineage>
        <taxon>Eukaryota</taxon>
        <taxon>Metazoa</taxon>
        <taxon>Chordata</taxon>
        <taxon>Craniata</taxon>
        <taxon>Vertebrata</taxon>
        <taxon>Euteleostomi</taxon>
        <taxon>Actinopterygii</taxon>
        <taxon>Neopterygii</taxon>
        <taxon>Teleostei</taxon>
        <taxon>Neoteleostei</taxon>
        <taxon>Acanthomorphata</taxon>
        <taxon>Carangaria</taxon>
        <taxon>Carangaria incertae sedis</taxon>
        <taxon>Centropomidae</taxon>
        <taxon>Lates</taxon>
    </lineage>
</organism>
<feature type="domain" description="Nuclear Testis protein N-terminal" evidence="2">
    <location>
        <begin position="166"/>
        <end position="331"/>
    </location>
</feature>
<feature type="compositionally biased region" description="Polar residues" evidence="1">
    <location>
        <begin position="588"/>
        <end position="603"/>
    </location>
</feature>
<feature type="compositionally biased region" description="Polar residues" evidence="1">
    <location>
        <begin position="648"/>
        <end position="658"/>
    </location>
</feature>
<evidence type="ECO:0000256" key="1">
    <source>
        <dbReference type="SAM" id="MobiDB-lite"/>
    </source>
</evidence>
<evidence type="ECO:0000313" key="3">
    <source>
        <dbReference type="Proteomes" id="UP000694890"/>
    </source>
</evidence>
<feature type="region of interest" description="Disordered" evidence="1">
    <location>
        <begin position="186"/>
        <end position="236"/>
    </location>
</feature>